<dbReference type="InterPro" id="IPR014747">
    <property type="entry name" value="Bac_photo_RC_H_C"/>
</dbReference>
<evidence type="ECO:0000313" key="4">
    <source>
        <dbReference type="Proteomes" id="UP000263928"/>
    </source>
</evidence>
<accession>A0A383S3C3</accession>
<dbReference type="Proteomes" id="UP000263928">
    <property type="component" value="Unassembled WGS sequence"/>
</dbReference>
<dbReference type="AlphaFoldDB" id="A0A383S3C3"/>
<proteinExistence type="predicted"/>
<evidence type="ECO:0000313" key="3">
    <source>
        <dbReference type="EMBL" id="SYZ32538.1"/>
    </source>
</evidence>
<sequence length="120" mass="13074">MSEYDDRAPLDEETAPENALIGARVMDESGALIGRALGFVRDEGTGTLSFVSVRDGALGSRRHLIPLAAAEIGYERIDVPYRRTQVMASPVFEAGHLILDEDETAVCVHYGLTSPTPWLE</sequence>
<dbReference type="InterPro" id="IPR027275">
    <property type="entry name" value="PRC-brl_dom"/>
</dbReference>
<dbReference type="GO" id="GO:0019684">
    <property type="term" value="P:photosynthesis, light reaction"/>
    <property type="evidence" value="ECO:0007669"/>
    <property type="project" value="InterPro"/>
</dbReference>
<reference evidence="2 5" key="3">
    <citation type="submission" date="2018-10" db="EMBL/GenBank/DDBJ databases">
        <title>Propionibacterium australiense Genome Sequencing and Assembly.</title>
        <authorList>
            <person name="Bernier A.-M."/>
            <person name="Bernard K."/>
        </authorList>
    </citation>
    <scope>NUCLEOTIDE SEQUENCE [LARGE SCALE GENOMIC DNA]</scope>
    <source>
        <strain evidence="2 5">NML98A078</strain>
    </source>
</reference>
<keyword evidence="4" id="KW-1185">Reference proteome</keyword>
<evidence type="ECO:0000313" key="5">
    <source>
        <dbReference type="Proteomes" id="UP000279336"/>
    </source>
</evidence>
<evidence type="ECO:0000259" key="1">
    <source>
        <dbReference type="Pfam" id="PF05239"/>
    </source>
</evidence>
<gene>
    <name evidence="2" type="ORF">D7U36_03790</name>
    <name evidence="3" type="ORF">PROPAUS_0423</name>
</gene>
<protein>
    <submittedName>
        <fullName evidence="2">PRC-barrel domain containing protein</fullName>
    </submittedName>
    <submittedName>
        <fullName evidence="3">PRC-barrel-like</fullName>
    </submittedName>
</protein>
<dbReference type="Pfam" id="PF05239">
    <property type="entry name" value="PRC"/>
    <property type="match status" value="1"/>
</dbReference>
<dbReference type="Gene3D" id="3.90.50.10">
    <property type="entry name" value="Photosynthetic Reaction Center, subunit H, domain 2"/>
    <property type="match status" value="1"/>
</dbReference>
<dbReference type="EMBL" id="UNQJ01000002">
    <property type="protein sequence ID" value="SYZ32538.1"/>
    <property type="molecule type" value="Genomic_DNA"/>
</dbReference>
<reference evidence="4" key="1">
    <citation type="submission" date="2018-08" db="EMBL/GenBank/DDBJ databases">
        <authorList>
            <person name="Hornung B."/>
        </authorList>
    </citation>
    <scope>NUCLEOTIDE SEQUENCE [LARGE SCALE GENOMIC DNA]</scope>
</reference>
<dbReference type="GO" id="GO:0030077">
    <property type="term" value="C:plasma membrane light-harvesting complex"/>
    <property type="evidence" value="ECO:0007669"/>
    <property type="project" value="InterPro"/>
</dbReference>
<reference evidence="3" key="2">
    <citation type="submission" date="2018-08" db="EMBL/GenBank/DDBJ databases">
        <authorList>
            <person name="Ferrada E.E."/>
            <person name="Latorre B.A."/>
        </authorList>
    </citation>
    <scope>NUCLEOTIDE SEQUENCE [LARGE SCALE GENOMIC DNA]</scope>
    <source>
        <strain evidence="3">Propionibacterium_australiense1</strain>
    </source>
</reference>
<dbReference type="OrthoDB" id="3732322at2"/>
<dbReference type="EMBL" id="RCIW01000004">
    <property type="protein sequence ID" value="RLP11993.1"/>
    <property type="molecule type" value="Genomic_DNA"/>
</dbReference>
<dbReference type="Proteomes" id="UP000279336">
    <property type="component" value="Unassembled WGS sequence"/>
</dbReference>
<dbReference type="RefSeq" id="WP_119160923.1">
    <property type="nucleotide sequence ID" value="NZ_LR134442.1"/>
</dbReference>
<organism evidence="3 4">
    <name type="scientific">Propionibacterium australiense</name>
    <dbReference type="NCBI Taxonomy" id="119981"/>
    <lineage>
        <taxon>Bacteria</taxon>
        <taxon>Bacillati</taxon>
        <taxon>Actinomycetota</taxon>
        <taxon>Actinomycetes</taxon>
        <taxon>Propionibacteriales</taxon>
        <taxon>Propionibacteriaceae</taxon>
        <taxon>Propionibacterium</taxon>
    </lineage>
</organism>
<dbReference type="SUPFAM" id="SSF50346">
    <property type="entry name" value="PRC-barrel domain"/>
    <property type="match status" value="1"/>
</dbReference>
<name>A0A383S3C3_9ACTN</name>
<dbReference type="InterPro" id="IPR011033">
    <property type="entry name" value="PRC_barrel-like_sf"/>
</dbReference>
<feature type="domain" description="PRC-barrel" evidence="1">
    <location>
        <begin position="20"/>
        <end position="81"/>
    </location>
</feature>
<evidence type="ECO:0000313" key="2">
    <source>
        <dbReference type="EMBL" id="RLP11993.1"/>
    </source>
</evidence>